<feature type="compositionally biased region" description="Pro residues" evidence="1">
    <location>
        <begin position="144"/>
        <end position="156"/>
    </location>
</feature>
<feature type="signal peptide" evidence="2">
    <location>
        <begin position="1"/>
        <end position="23"/>
    </location>
</feature>
<sequence>MHKTNFSCIVILEMFCIVDFTEEQSVEVVPSTWLFGNSCYWPPFKPQAAVKAAMLKSVPSPDWSRYPCKMIKTFGTYAEARQYLSRAEHSDLQSDIDEGGKRKRRAKLHYEDDSGSVAKRKTQRIAIEEGDSSGDEAKGNRLHLPPPPLPPPPPQPQFGSFLAELEPAPPTTANDTWPNTLECAGYPYWKDAFKTVLQCLEEVKGQVADLHRKVDLLLLQNSPTNHEEHEVQLPVRTMEELIIIEKKLQDDTFKKFLCRKLSLIGGLDTKTTVWRVMAALLTNPLASQFNWVGKGGTKKAFRDLYLKDVLFRAVQANSKDATISSSGKNWLRYAKGRDGGRKERNANFN</sequence>
<evidence type="ECO:0000313" key="4">
    <source>
        <dbReference type="EMBL" id="KAG7453979.1"/>
    </source>
</evidence>
<dbReference type="PANTHER" id="PTHR34153">
    <property type="entry name" value="SI:CH211-262H13.3-RELATED-RELATED"/>
    <property type="match status" value="1"/>
</dbReference>
<accession>A0A9D3ST83</accession>
<feature type="domain" description="DUF4806" evidence="3">
    <location>
        <begin position="229"/>
        <end position="313"/>
    </location>
</feature>
<dbReference type="PANTHER" id="PTHR34153:SF2">
    <property type="entry name" value="SI:CH211-262H13.3-RELATED"/>
    <property type="match status" value="1"/>
</dbReference>
<organism evidence="4 5">
    <name type="scientific">Megalops atlanticus</name>
    <name type="common">Tarpon</name>
    <name type="synonym">Clupea gigantea</name>
    <dbReference type="NCBI Taxonomy" id="7932"/>
    <lineage>
        <taxon>Eukaryota</taxon>
        <taxon>Metazoa</taxon>
        <taxon>Chordata</taxon>
        <taxon>Craniata</taxon>
        <taxon>Vertebrata</taxon>
        <taxon>Euteleostomi</taxon>
        <taxon>Actinopterygii</taxon>
        <taxon>Neopterygii</taxon>
        <taxon>Teleostei</taxon>
        <taxon>Elopiformes</taxon>
        <taxon>Megalopidae</taxon>
        <taxon>Megalops</taxon>
    </lineage>
</organism>
<keyword evidence="5" id="KW-1185">Reference proteome</keyword>
<dbReference type="EMBL" id="JAFDVH010000049">
    <property type="protein sequence ID" value="KAG7453979.1"/>
    <property type="molecule type" value="Genomic_DNA"/>
</dbReference>
<evidence type="ECO:0000313" key="5">
    <source>
        <dbReference type="Proteomes" id="UP001046870"/>
    </source>
</evidence>
<evidence type="ECO:0000259" key="3">
    <source>
        <dbReference type="Pfam" id="PF16064"/>
    </source>
</evidence>
<dbReference type="InterPro" id="IPR032071">
    <property type="entry name" value="DUF4806"/>
</dbReference>
<proteinExistence type="predicted"/>
<dbReference type="Pfam" id="PF16064">
    <property type="entry name" value="DUF4806"/>
    <property type="match status" value="1"/>
</dbReference>
<evidence type="ECO:0000256" key="1">
    <source>
        <dbReference type="SAM" id="MobiDB-lite"/>
    </source>
</evidence>
<feature type="chain" id="PRO_5039019839" description="DUF4806 domain-containing protein" evidence="2">
    <location>
        <begin position="24"/>
        <end position="349"/>
    </location>
</feature>
<protein>
    <recommendedName>
        <fullName evidence="3">DUF4806 domain-containing protein</fullName>
    </recommendedName>
</protein>
<reference evidence="4" key="1">
    <citation type="submission" date="2021-01" db="EMBL/GenBank/DDBJ databases">
        <authorList>
            <person name="Zahm M."/>
            <person name="Roques C."/>
            <person name="Cabau C."/>
            <person name="Klopp C."/>
            <person name="Donnadieu C."/>
            <person name="Jouanno E."/>
            <person name="Lampietro C."/>
            <person name="Louis A."/>
            <person name="Herpin A."/>
            <person name="Echchiki A."/>
            <person name="Berthelot C."/>
            <person name="Parey E."/>
            <person name="Roest-Crollius H."/>
            <person name="Braasch I."/>
            <person name="Postlethwait J."/>
            <person name="Bobe J."/>
            <person name="Montfort J."/>
            <person name="Bouchez O."/>
            <person name="Begum T."/>
            <person name="Mejri S."/>
            <person name="Adams A."/>
            <person name="Chen W.-J."/>
            <person name="Guiguen Y."/>
        </authorList>
    </citation>
    <scope>NUCLEOTIDE SEQUENCE</scope>
    <source>
        <strain evidence="4">YG-15Mar2019-1</strain>
        <tissue evidence="4">Brain</tissue>
    </source>
</reference>
<dbReference type="AlphaFoldDB" id="A0A9D3ST83"/>
<keyword evidence="2" id="KW-0732">Signal</keyword>
<dbReference type="OrthoDB" id="8887905at2759"/>
<evidence type="ECO:0000256" key="2">
    <source>
        <dbReference type="SAM" id="SignalP"/>
    </source>
</evidence>
<dbReference type="Proteomes" id="UP001046870">
    <property type="component" value="Unassembled WGS sequence"/>
</dbReference>
<name>A0A9D3ST83_MEGAT</name>
<feature type="region of interest" description="Disordered" evidence="1">
    <location>
        <begin position="88"/>
        <end position="159"/>
    </location>
</feature>
<comment type="caution">
    <text evidence="4">The sequence shown here is derived from an EMBL/GenBank/DDBJ whole genome shotgun (WGS) entry which is preliminary data.</text>
</comment>
<gene>
    <name evidence="4" type="ORF">MATL_G00264210</name>
</gene>